<organism evidence="1">
    <name type="scientific">mine drainage metagenome</name>
    <dbReference type="NCBI Taxonomy" id="410659"/>
    <lineage>
        <taxon>unclassified sequences</taxon>
        <taxon>metagenomes</taxon>
        <taxon>ecological metagenomes</taxon>
    </lineage>
</organism>
<dbReference type="AlphaFoldDB" id="T0ZLW9"/>
<feature type="non-terminal residue" evidence="1">
    <location>
        <position position="1"/>
    </location>
</feature>
<protein>
    <submittedName>
        <fullName evidence="1">Sex pilus assembly protein</fullName>
    </submittedName>
</protein>
<accession>T0ZLW9</accession>
<gene>
    <name evidence="1" type="ORF">B1A_13723</name>
</gene>
<dbReference type="EMBL" id="AUZX01010059">
    <property type="protein sequence ID" value="EQD49341.1"/>
    <property type="molecule type" value="Genomic_DNA"/>
</dbReference>
<evidence type="ECO:0000313" key="1">
    <source>
        <dbReference type="EMBL" id="EQD49341.1"/>
    </source>
</evidence>
<reference evidence="1" key="2">
    <citation type="journal article" date="2014" name="ISME J.">
        <title>Microbial stratification in low pH oxic and suboxic macroscopic growths along an acid mine drainage.</title>
        <authorList>
            <person name="Mendez-Garcia C."/>
            <person name="Mesa V."/>
            <person name="Sprenger R.R."/>
            <person name="Richter M."/>
            <person name="Diez M.S."/>
            <person name="Solano J."/>
            <person name="Bargiela R."/>
            <person name="Golyshina O.V."/>
            <person name="Manteca A."/>
            <person name="Ramos J.L."/>
            <person name="Gallego J.R."/>
            <person name="Llorente I."/>
            <person name="Martins Dos Santos V.A."/>
            <person name="Jensen O.N."/>
            <person name="Pelaez A.I."/>
            <person name="Sanchez J."/>
            <person name="Ferrer M."/>
        </authorList>
    </citation>
    <scope>NUCLEOTIDE SEQUENCE</scope>
</reference>
<sequence length="113" mass="12680">NGRVIIDNCAWQIILQQRSESIEAAVKTGRLGLDPYAKDMLKSVHTLPGRFSEMMIRRGSDEWGIVRFVADRFSQILFSTKGWERNEVLAVAQRGGDVAAFINSKIAEEQANV</sequence>
<reference evidence="1" key="1">
    <citation type="submission" date="2013-08" db="EMBL/GenBank/DDBJ databases">
        <authorList>
            <person name="Mendez C."/>
            <person name="Richter M."/>
            <person name="Ferrer M."/>
            <person name="Sanchez J."/>
        </authorList>
    </citation>
    <scope>NUCLEOTIDE SEQUENCE</scope>
</reference>
<comment type="caution">
    <text evidence="1">The sequence shown here is derived from an EMBL/GenBank/DDBJ whole genome shotgun (WGS) entry which is preliminary data.</text>
</comment>
<name>T0ZLW9_9ZZZZ</name>
<proteinExistence type="predicted"/>